<evidence type="ECO:0000256" key="1">
    <source>
        <dbReference type="ARBA" id="ARBA00022679"/>
    </source>
</evidence>
<sequence length="529" mass="56708">MAIVAGVDFGTLSVRVSLVDSERGMLASAVAEYPLHRRSDDPEYATQSHDDHMRSLAEATREAVNKAGVSGDQVEAIALDTTGSSVIPVGKDLTPLGEYYLWCDHRSKGEAAEITEAAHREHLAAIDWCGGVYSSEWGFSKLLHWLRHNPDKRAEFVTAFEHCDMVAATLAGITDPKKVKRSACAMGHKWLWNPKLGGLPPEEFLVKVDPLLAGVRGKLEGEYTQSDHIAGHLCPYWAEQLGLKAGIPIPVGAFDAHWDAIGAGCRTDDMVNVIGTSTCIIGITPSVNLVPGVCGVVEGSVHPSRTGIEAGLSAVGDIFNAIATRAGTDVATLSHGLDKYRAGQTGLLRLTWDNGDRTVLVNPNLRGITLGWNLQSTAQDELFAAIEGTALHTRVILDRMAQNGVEIKRVINAGGIPQKNAVLNQVYANVLGRPVLVPSKSVTSLGSAIFAFLAAGTFKTVEDAQDKICPPHKMFEPQPSEQAVYDELYALYSELYFAFGTPATSGLGTVLPKLIKVSEHARKSAAVTS</sequence>
<dbReference type="Gene3D" id="1.20.58.2240">
    <property type="match status" value="1"/>
</dbReference>
<dbReference type="EMBL" id="CP000360">
    <property type="protein sequence ID" value="ABF39327.1"/>
    <property type="molecule type" value="Genomic_DNA"/>
</dbReference>
<keyword evidence="1 9" id="KW-0808">Transferase</keyword>
<evidence type="ECO:0000313" key="10">
    <source>
        <dbReference type="Proteomes" id="UP000002432"/>
    </source>
</evidence>
<dbReference type="InterPro" id="IPR005929">
    <property type="entry name" value="Ribulokinase"/>
</dbReference>
<dbReference type="Pfam" id="PF02782">
    <property type="entry name" value="FGGY_C"/>
    <property type="match status" value="1"/>
</dbReference>
<organism evidence="9 10">
    <name type="scientific">Koribacter versatilis (strain Ellin345)</name>
    <dbReference type="NCBI Taxonomy" id="204669"/>
    <lineage>
        <taxon>Bacteria</taxon>
        <taxon>Pseudomonadati</taxon>
        <taxon>Acidobacteriota</taxon>
        <taxon>Terriglobia</taxon>
        <taxon>Terriglobales</taxon>
        <taxon>Candidatus Korobacteraceae</taxon>
        <taxon>Candidatus Korobacter</taxon>
    </lineage>
</organism>
<keyword evidence="6" id="KW-0119">Carbohydrate metabolism</keyword>
<keyword evidence="10" id="KW-1185">Reference proteome</keyword>
<dbReference type="Pfam" id="PF00370">
    <property type="entry name" value="FGGY_N"/>
    <property type="match status" value="1"/>
</dbReference>
<dbReference type="HOGENOM" id="CLU_009281_9_1_0"/>
<keyword evidence="5" id="KW-0054">Arabinose catabolism</keyword>
<dbReference type="eggNOG" id="COG1069">
    <property type="taxonomic scope" value="Bacteria"/>
</dbReference>
<dbReference type="GO" id="GO:0008741">
    <property type="term" value="F:ribulokinase activity"/>
    <property type="evidence" value="ECO:0007669"/>
    <property type="project" value="UniProtKB-EC"/>
</dbReference>
<accession>Q1IUX3</accession>
<keyword evidence="3" id="KW-0418">Kinase</keyword>
<proteinExistence type="predicted"/>
<dbReference type="GO" id="GO:0019150">
    <property type="term" value="F:D-ribulokinase activity"/>
    <property type="evidence" value="ECO:0007669"/>
    <property type="project" value="TreeGrafter"/>
</dbReference>
<protein>
    <submittedName>
        <fullName evidence="9">L-ribulokinase</fullName>
        <ecNumber evidence="9">2.7.1.16</ecNumber>
    </submittedName>
</protein>
<dbReference type="EnsemblBacteria" id="ABF39327">
    <property type="protein sequence ID" value="ABF39327"/>
    <property type="gene ID" value="Acid345_0322"/>
</dbReference>
<evidence type="ECO:0000256" key="3">
    <source>
        <dbReference type="ARBA" id="ARBA00022777"/>
    </source>
</evidence>
<dbReference type="GO" id="GO:0005737">
    <property type="term" value="C:cytoplasm"/>
    <property type="evidence" value="ECO:0007669"/>
    <property type="project" value="TreeGrafter"/>
</dbReference>
<dbReference type="GO" id="GO:0019569">
    <property type="term" value="P:L-arabinose catabolic process to D-xylulose 5-phosphate"/>
    <property type="evidence" value="ECO:0007669"/>
    <property type="project" value="InterPro"/>
</dbReference>
<gene>
    <name evidence="9" type="ordered locus">Acid345_0322</name>
</gene>
<dbReference type="PIRSF" id="PIRSF000538">
    <property type="entry name" value="GlpK"/>
    <property type="match status" value="1"/>
</dbReference>
<dbReference type="PANTHER" id="PTHR43435">
    <property type="entry name" value="RIBULOKINASE"/>
    <property type="match status" value="1"/>
</dbReference>
<dbReference type="KEGG" id="aba:Acid345_0322"/>
<dbReference type="CDD" id="cd07781">
    <property type="entry name" value="ASKHA_NBD_FGGY_L-RBK"/>
    <property type="match status" value="1"/>
</dbReference>
<evidence type="ECO:0000256" key="2">
    <source>
        <dbReference type="ARBA" id="ARBA00022741"/>
    </source>
</evidence>
<dbReference type="InterPro" id="IPR000577">
    <property type="entry name" value="Carb_kinase_FGGY"/>
</dbReference>
<dbReference type="OrthoDB" id="9805576at2"/>
<feature type="domain" description="Carbohydrate kinase FGGY C-terminal" evidence="8">
    <location>
        <begin position="271"/>
        <end position="455"/>
    </location>
</feature>
<keyword evidence="4" id="KW-0067">ATP-binding</keyword>
<reference evidence="9 10" key="1">
    <citation type="journal article" date="2009" name="Appl. Environ. Microbiol.">
        <title>Three genomes from the phylum Acidobacteria provide insight into the lifestyles of these microorganisms in soils.</title>
        <authorList>
            <person name="Ward N.L."/>
            <person name="Challacombe J.F."/>
            <person name="Janssen P.H."/>
            <person name="Henrissat B."/>
            <person name="Coutinho P.M."/>
            <person name="Wu M."/>
            <person name="Xie G."/>
            <person name="Haft D.H."/>
            <person name="Sait M."/>
            <person name="Badger J."/>
            <person name="Barabote R.D."/>
            <person name="Bradley B."/>
            <person name="Brettin T.S."/>
            <person name="Brinkac L.M."/>
            <person name="Bruce D."/>
            <person name="Creasy T."/>
            <person name="Daugherty S.C."/>
            <person name="Davidsen T.M."/>
            <person name="DeBoy R.T."/>
            <person name="Detter J.C."/>
            <person name="Dodson R.J."/>
            <person name="Durkin A.S."/>
            <person name="Ganapathy A."/>
            <person name="Gwinn-Giglio M."/>
            <person name="Han C.S."/>
            <person name="Khouri H."/>
            <person name="Kiss H."/>
            <person name="Kothari S.P."/>
            <person name="Madupu R."/>
            <person name="Nelson K.E."/>
            <person name="Nelson W.C."/>
            <person name="Paulsen I."/>
            <person name="Penn K."/>
            <person name="Ren Q."/>
            <person name="Rosovitz M.J."/>
            <person name="Selengut J.D."/>
            <person name="Shrivastava S."/>
            <person name="Sullivan S.A."/>
            <person name="Tapia R."/>
            <person name="Thompson L.S."/>
            <person name="Watkins K.L."/>
            <person name="Yang Q."/>
            <person name="Yu C."/>
            <person name="Zafar N."/>
            <person name="Zhou L."/>
            <person name="Kuske C.R."/>
        </authorList>
    </citation>
    <scope>NUCLEOTIDE SEQUENCE [LARGE SCALE GENOMIC DNA]</scope>
    <source>
        <strain evidence="9 10">Ellin345</strain>
    </source>
</reference>
<evidence type="ECO:0000256" key="6">
    <source>
        <dbReference type="ARBA" id="ARBA00023277"/>
    </source>
</evidence>
<dbReference type="STRING" id="204669.Acid345_0322"/>
<evidence type="ECO:0000256" key="4">
    <source>
        <dbReference type="ARBA" id="ARBA00022840"/>
    </source>
</evidence>
<dbReference type="InterPro" id="IPR018485">
    <property type="entry name" value="FGGY_C"/>
</dbReference>
<dbReference type="InterPro" id="IPR043129">
    <property type="entry name" value="ATPase_NBD"/>
</dbReference>
<dbReference type="Proteomes" id="UP000002432">
    <property type="component" value="Chromosome"/>
</dbReference>
<keyword evidence="2" id="KW-0547">Nucleotide-binding</keyword>
<dbReference type="AlphaFoldDB" id="Q1IUX3"/>
<name>Q1IUX3_KORVE</name>
<evidence type="ECO:0000256" key="5">
    <source>
        <dbReference type="ARBA" id="ARBA00022935"/>
    </source>
</evidence>
<dbReference type="GO" id="GO:0005524">
    <property type="term" value="F:ATP binding"/>
    <property type="evidence" value="ECO:0007669"/>
    <property type="project" value="UniProtKB-KW"/>
</dbReference>
<dbReference type="Gene3D" id="3.30.420.40">
    <property type="match status" value="1"/>
</dbReference>
<dbReference type="NCBIfam" id="NF003154">
    <property type="entry name" value="PRK04123.1"/>
    <property type="match status" value="1"/>
</dbReference>
<dbReference type="PANTHER" id="PTHR43435:SF4">
    <property type="entry name" value="FGGY CARBOHYDRATE KINASE DOMAIN-CONTAINING PROTEIN"/>
    <property type="match status" value="1"/>
</dbReference>
<dbReference type="SUPFAM" id="SSF53067">
    <property type="entry name" value="Actin-like ATPase domain"/>
    <property type="match status" value="2"/>
</dbReference>
<evidence type="ECO:0000259" key="7">
    <source>
        <dbReference type="Pfam" id="PF00370"/>
    </source>
</evidence>
<evidence type="ECO:0000313" key="9">
    <source>
        <dbReference type="EMBL" id="ABF39327.1"/>
    </source>
</evidence>
<dbReference type="RefSeq" id="WP_011521129.1">
    <property type="nucleotide sequence ID" value="NC_008009.1"/>
</dbReference>
<feature type="domain" description="Carbohydrate kinase FGGY N-terminal" evidence="7">
    <location>
        <begin position="4"/>
        <end position="160"/>
    </location>
</feature>
<dbReference type="EC" id="2.7.1.16" evidence="9"/>
<evidence type="ECO:0000259" key="8">
    <source>
        <dbReference type="Pfam" id="PF02782"/>
    </source>
</evidence>
<dbReference type="InterPro" id="IPR018484">
    <property type="entry name" value="FGGY_N"/>
</dbReference>